<evidence type="ECO:0000313" key="3">
    <source>
        <dbReference type="Proteomes" id="UP001437256"/>
    </source>
</evidence>
<evidence type="ECO:0000313" key="2">
    <source>
        <dbReference type="EMBL" id="KAL0058485.1"/>
    </source>
</evidence>
<gene>
    <name evidence="2" type="ORF">AAF712_014835</name>
</gene>
<keyword evidence="3" id="KW-1185">Reference proteome</keyword>
<organism evidence="2 3">
    <name type="scientific">Marasmius tenuissimus</name>
    <dbReference type="NCBI Taxonomy" id="585030"/>
    <lineage>
        <taxon>Eukaryota</taxon>
        <taxon>Fungi</taxon>
        <taxon>Dikarya</taxon>
        <taxon>Basidiomycota</taxon>
        <taxon>Agaricomycotina</taxon>
        <taxon>Agaricomycetes</taxon>
        <taxon>Agaricomycetidae</taxon>
        <taxon>Agaricales</taxon>
        <taxon>Marasmiineae</taxon>
        <taxon>Marasmiaceae</taxon>
        <taxon>Marasmius</taxon>
    </lineage>
</organism>
<evidence type="ECO:0000256" key="1">
    <source>
        <dbReference type="SAM" id="MobiDB-lite"/>
    </source>
</evidence>
<accession>A0ABR2Z9Y5</accession>
<protein>
    <submittedName>
        <fullName evidence="2">Uncharacterized protein</fullName>
    </submittedName>
</protein>
<feature type="region of interest" description="Disordered" evidence="1">
    <location>
        <begin position="109"/>
        <end position="132"/>
    </location>
</feature>
<reference evidence="2 3" key="1">
    <citation type="submission" date="2024-05" db="EMBL/GenBank/DDBJ databases">
        <title>A draft genome resource for the thread blight pathogen Marasmius tenuissimus strain MS-2.</title>
        <authorList>
            <person name="Yulfo-Soto G.E."/>
            <person name="Baruah I.K."/>
            <person name="Amoako-Attah I."/>
            <person name="Bukari Y."/>
            <person name="Meinhardt L.W."/>
            <person name="Bailey B.A."/>
            <person name="Cohen S.P."/>
        </authorList>
    </citation>
    <scope>NUCLEOTIDE SEQUENCE [LARGE SCALE GENOMIC DNA]</scope>
    <source>
        <strain evidence="2 3">MS-2</strain>
    </source>
</reference>
<dbReference type="Proteomes" id="UP001437256">
    <property type="component" value="Unassembled WGS sequence"/>
</dbReference>
<dbReference type="SUPFAM" id="SSF52540">
    <property type="entry name" value="P-loop containing nucleoside triphosphate hydrolases"/>
    <property type="match status" value="1"/>
</dbReference>
<comment type="caution">
    <text evidence="2">The sequence shown here is derived from an EMBL/GenBank/DDBJ whole genome shotgun (WGS) entry which is preliminary data.</text>
</comment>
<proteinExistence type="predicted"/>
<dbReference type="EMBL" id="JBBXMP010000308">
    <property type="protein sequence ID" value="KAL0058485.1"/>
    <property type="molecule type" value="Genomic_DNA"/>
</dbReference>
<feature type="compositionally biased region" description="Acidic residues" evidence="1">
    <location>
        <begin position="109"/>
        <end position="126"/>
    </location>
</feature>
<sequence length="211" mass="23875">MPGNPPISTLIYVNSRQEAEEIQDFLRQHCPDCIPAAAFEFYHRHIDDSRKTIIQERLRDGSLRAVAATDALGMKVGRCVRDPNDYGEVVLFLTKTAWARFLTDFEADELGQQEQGDMDDELDSGDTEPPADTQMDRIVTIDIEDPQNEGDEVTGVVPTQRGKKKAARSAIEARDGRYLTFFIATELCRRKPWNDFFSNEGKLAPKHSLLQ</sequence>
<dbReference type="InterPro" id="IPR027417">
    <property type="entry name" value="P-loop_NTPase"/>
</dbReference>
<name>A0ABR2Z9Y5_9AGAR</name>
<dbReference type="Gene3D" id="3.40.50.300">
    <property type="entry name" value="P-loop containing nucleotide triphosphate hydrolases"/>
    <property type="match status" value="1"/>
</dbReference>